<name>A0A1M6QAM6_9BACT</name>
<accession>A0A1M6QAM6</accession>
<sequence length="362" mass="41521">MPKLLLAFIFLANAAAFSSPSHSLFENPDITTEYSALLQEKNARNDSLLPALDGDKAFAELLRQNPNFWSLERLDKEGEMLTKLKAKIVYIDGIREEAYCKLDKNASQAGEWHLEIGVDFVSAASNTVGIHVQQCLNLVRDELGYLVKKGDKIIAVPPKKVMEKIKEVEIPMTVDVDLQQKLLAAHEEVNRTGNCPRGIESYLILRDVWNQVKDEKMDIVTINDKLNSEVNGGHSIKTCAFSTEWNKRYQDKASFACDIDEEICTYSESEDGESRWRWNYEQNRFEFIRKKFLFIPHGPKTIHEGGTMMDLRLIRLSTTLYLEGFLNEKGEPVTLGLIILPNEKNEYEDHGEDEEDEYEYEE</sequence>
<dbReference type="RefSeq" id="WP_073301974.1">
    <property type="nucleotide sequence ID" value="NZ_FRAW01000002.1"/>
</dbReference>
<feature type="chain" id="PRO_5012567875" evidence="1">
    <location>
        <begin position="24"/>
        <end position="362"/>
    </location>
</feature>
<evidence type="ECO:0000313" key="3">
    <source>
        <dbReference type="Proteomes" id="UP000184275"/>
    </source>
</evidence>
<reference evidence="3" key="1">
    <citation type="submission" date="2016-11" db="EMBL/GenBank/DDBJ databases">
        <authorList>
            <person name="Varghese N."/>
            <person name="Submissions S."/>
        </authorList>
    </citation>
    <scope>NUCLEOTIDE SEQUENCE [LARGE SCALE GENOMIC DNA]</scope>
    <source>
        <strain evidence="3">UWOS</strain>
    </source>
</reference>
<keyword evidence="1" id="KW-0732">Signal</keyword>
<feature type="signal peptide" evidence="1">
    <location>
        <begin position="1"/>
        <end position="23"/>
    </location>
</feature>
<protein>
    <submittedName>
        <fullName evidence="2">Uncharacterized protein</fullName>
    </submittedName>
</protein>
<dbReference type="AlphaFoldDB" id="A0A1M6QAM6"/>
<keyword evidence="3" id="KW-1185">Reference proteome</keyword>
<evidence type="ECO:0000313" key="2">
    <source>
        <dbReference type="EMBL" id="SHK17216.1"/>
    </source>
</evidence>
<dbReference type="EMBL" id="FRAW01000002">
    <property type="protein sequence ID" value="SHK17216.1"/>
    <property type="molecule type" value="Genomic_DNA"/>
</dbReference>
<dbReference type="Proteomes" id="UP000184275">
    <property type="component" value="Unassembled WGS sequence"/>
</dbReference>
<evidence type="ECO:0000256" key="1">
    <source>
        <dbReference type="SAM" id="SignalP"/>
    </source>
</evidence>
<gene>
    <name evidence="2" type="ORF">SAMN05720469_10218</name>
</gene>
<proteinExistence type="predicted"/>
<organism evidence="2 3">
    <name type="scientific">Fibrobacter intestinalis</name>
    <dbReference type="NCBI Taxonomy" id="28122"/>
    <lineage>
        <taxon>Bacteria</taxon>
        <taxon>Pseudomonadati</taxon>
        <taxon>Fibrobacterota</taxon>
        <taxon>Fibrobacteria</taxon>
        <taxon>Fibrobacterales</taxon>
        <taxon>Fibrobacteraceae</taxon>
        <taxon>Fibrobacter</taxon>
    </lineage>
</organism>